<dbReference type="KEGG" id="rsq:Rsph17025_3819"/>
<name>A4WZ62_CERS5</name>
<dbReference type="AlphaFoldDB" id="A4WZ62"/>
<sequence length="160" mass="16713">MTDLILTNAAVLTMDPARPEAEAVAVLDGRITAVGARSEIEPLAHAGTEIVDAGGGTVLPGFVESHLHLVLGGTELAHLQLGGVHGGAALARAALDFAGRHPERPLVMAQGGDYALLGRPMTRHDLDGILPDRPFAITSHDHHTWCDCGRPPPNVVPNLV</sequence>
<reference evidence="2" key="1">
    <citation type="submission" date="2007-04" db="EMBL/GenBank/DDBJ databases">
        <title>Complete sequence of plasmid pRSPA01 of Rhodobacter sphaeroides ATCC 17025.</title>
        <authorList>
            <consortium name="US DOE Joint Genome Institute"/>
            <person name="Copeland A."/>
            <person name="Lucas S."/>
            <person name="Lapidus A."/>
            <person name="Barry K."/>
            <person name="Detter J.C."/>
            <person name="Glavina del Rio T."/>
            <person name="Hammon N."/>
            <person name="Israni S."/>
            <person name="Dalin E."/>
            <person name="Tice H."/>
            <person name="Pitluck S."/>
            <person name="Chertkov O."/>
            <person name="Brettin T."/>
            <person name="Bruce D."/>
            <person name="Han C."/>
            <person name="Schmutz J."/>
            <person name="Larimer F."/>
            <person name="Land M."/>
            <person name="Hauser L."/>
            <person name="Kyrpides N."/>
            <person name="Kim E."/>
            <person name="Richardson P."/>
            <person name="Mackenzie C."/>
            <person name="Choudhary M."/>
            <person name="Donohue T.J."/>
            <person name="Kaplan S."/>
        </authorList>
    </citation>
    <scope>NUCLEOTIDE SEQUENCE [LARGE SCALE GENOMIC DNA]</scope>
    <source>
        <strain evidence="2">ATCC 17025</strain>
        <plasmid evidence="2">pRSPA01</plasmid>
    </source>
</reference>
<accession>A4WZ62</accession>
<dbReference type="Pfam" id="PF07969">
    <property type="entry name" value="Amidohydro_3"/>
    <property type="match status" value="1"/>
</dbReference>
<proteinExistence type="predicted"/>
<feature type="domain" description="Amidohydrolase 3" evidence="1">
    <location>
        <begin position="49"/>
        <end position="144"/>
    </location>
</feature>
<dbReference type="HOGENOM" id="CLU_1650813_0_0_5"/>
<dbReference type="PANTHER" id="PTHR22642">
    <property type="entry name" value="IMIDAZOLONEPROPIONASE"/>
    <property type="match status" value="1"/>
</dbReference>
<gene>
    <name evidence="2" type="ordered locus">Rsph17025_3819</name>
</gene>
<dbReference type="InterPro" id="IPR013108">
    <property type="entry name" value="Amidohydro_3"/>
</dbReference>
<dbReference type="EMBL" id="CP000662">
    <property type="protein sequence ID" value="ABP72676.1"/>
    <property type="molecule type" value="Genomic_DNA"/>
</dbReference>
<dbReference type="Gene3D" id="2.30.40.10">
    <property type="entry name" value="Urease, subunit C, domain 1"/>
    <property type="match status" value="1"/>
</dbReference>
<evidence type="ECO:0000259" key="1">
    <source>
        <dbReference type="Pfam" id="PF07969"/>
    </source>
</evidence>
<dbReference type="PANTHER" id="PTHR22642:SF2">
    <property type="entry name" value="PROTEIN LONG AFTER FAR-RED 3"/>
    <property type="match status" value="1"/>
</dbReference>
<dbReference type="BioCyc" id="RSPH349102:G1G8M-3933-MONOMER"/>
<evidence type="ECO:0000313" key="2">
    <source>
        <dbReference type="EMBL" id="ABP72676.1"/>
    </source>
</evidence>
<protein>
    <recommendedName>
        <fullName evidence="1">Amidohydrolase 3 domain-containing protein</fullName>
    </recommendedName>
</protein>
<keyword evidence="2" id="KW-0614">Plasmid</keyword>
<dbReference type="InterPro" id="IPR011059">
    <property type="entry name" value="Metal-dep_hydrolase_composite"/>
</dbReference>
<dbReference type="GO" id="GO:0016810">
    <property type="term" value="F:hydrolase activity, acting on carbon-nitrogen (but not peptide) bonds"/>
    <property type="evidence" value="ECO:0007669"/>
    <property type="project" value="InterPro"/>
</dbReference>
<organism evidence="2">
    <name type="scientific">Cereibacter sphaeroides (strain ATCC 17025 / ATH 2.4.3)</name>
    <name type="common">Rhodobacter sphaeroides</name>
    <dbReference type="NCBI Taxonomy" id="349102"/>
    <lineage>
        <taxon>Bacteria</taxon>
        <taxon>Pseudomonadati</taxon>
        <taxon>Pseudomonadota</taxon>
        <taxon>Alphaproteobacteria</taxon>
        <taxon>Rhodobacterales</taxon>
        <taxon>Paracoccaceae</taxon>
        <taxon>Cereibacter</taxon>
    </lineage>
</organism>
<dbReference type="SUPFAM" id="SSF51338">
    <property type="entry name" value="Composite domain of metallo-dependent hydrolases"/>
    <property type="match status" value="1"/>
</dbReference>
<geneLocation type="plasmid" evidence="2">
    <name>pRSPA01</name>
</geneLocation>